<feature type="compositionally biased region" description="Basic and acidic residues" evidence="2">
    <location>
        <begin position="131"/>
        <end position="149"/>
    </location>
</feature>
<protein>
    <submittedName>
        <fullName evidence="3">B25</fullName>
    </submittedName>
</protein>
<keyword evidence="4" id="KW-1185">Reference proteome</keyword>
<evidence type="ECO:0000256" key="1">
    <source>
        <dbReference type="ARBA" id="ARBA00004340"/>
    </source>
</evidence>
<sequence>MDGEKPVRHVESFDILDPPPSIRSQHHRRRMASRRSVLPSRGAGAFRDNYPIPENTPYASRSETEAETAFTEDDVYENVEPRAYRDTFPIYENVDVETGYFPKRLPPKQTKHNKPQPPVPPHKTPGRRSSPFRDAHGRLPEKQKYRQLDDFSSSPSDSSFEVVVTQPEPLYATVRKPPRQKHHRPQSQDVKADAIPQQDTDEDLYSCVSKPRWEAPRSKTRPGAAAREEDEHRCGSESQDDDEYARVRNAIFDLSSVAWSKNPEPAHPADDLNFLRNVVSQRDAEMISRYIHPGYRVDLRRINTCIPMPPYVLESLLDVQISPEYVRTASLAKPLIKFIVMVNYYYGAVNKLTGMKCSMNDLMQRQRVQAIRSRLEDMSRAFGGLSFIVRIFGRNNVSKEQLERSLECLNTLIANATEETETTDCTEQLKLMRKLNPLFHTARFTSPSAIKTYMKNLEILNLGGGHALNLVCTEQTSISECLLLSDAAFVVCLGHMIWEFGRTLTLLKSLLMFQMHELSETIYLAYFQMPHAQKDYERLMKEINAQLEAADHNNYSLRAVVCHMINFLRLAHESGLFISPTYTKHAISQVINHQSTSETSRISVDAAADILTEPEIFHPSISQEAAKKIFTRSLIIARLNGSPTCDRTTPMIHAQIDDLRPLITRMVQRSAAALAERPEDFTRQGAEPLEIRNLTSVIQSIFKPRT</sequence>
<dbReference type="GO" id="GO:0043657">
    <property type="term" value="C:host cell"/>
    <property type="evidence" value="ECO:0007669"/>
    <property type="project" value="UniProtKB-SubCell"/>
</dbReference>
<accession>I3VPZ4</accession>
<evidence type="ECO:0000256" key="2">
    <source>
        <dbReference type="SAM" id="MobiDB-lite"/>
    </source>
</evidence>
<comment type="subcellular location">
    <subcellularLocation>
        <location evidence="1">Host cell</location>
    </subcellularLocation>
</comment>
<dbReference type="EMBL" id="JQ805139">
    <property type="protein sequence ID" value="AFK83838.1"/>
    <property type="molecule type" value="Genomic_DNA"/>
</dbReference>
<evidence type="ECO:0000313" key="3">
    <source>
        <dbReference type="EMBL" id="AFK83838.1"/>
    </source>
</evidence>
<reference evidence="3 4" key="1">
    <citation type="journal article" date="2012" name="J. Virol.">
        <title>A Novel Bat Herpesvirus Encodes Homologues of Major Histocompatibility Complex Classes I and II, C-Type Lectin, and a Unique Family of Immune-Related Genes.</title>
        <authorList>
            <person name="Zhang H."/>
            <person name="Todd S."/>
            <person name="Tachedjian M."/>
            <person name="Barr J.A."/>
            <person name="Luo M."/>
            <person name="Yu M."/>
            <person name="Marsh G.A."/>
            <person name="Crameri G."/>
            <person name="Wang L.F."/>
        </authorList>
    </citation>
    <scope>NUCLEOTIDE SEQUENCE [LARGE SCALE GENOMIC DNA]</scope>
    <source>
        <strain evidence="3">B7D8</strain>
    </source>
</reference>
<evidence type="ECO:0000313" key="4">
    <source>
        <dbReference type="Proteomes" id="UP000103899"/>
    </source>
</evidence>
<dbReference type="KEGG" id="vg:80534725"/>
<dbReference type="Pfam" id="PF04637">
    <property type="entry name" value="Herpes_pp85"/>
    <property type="match status" value="1"/>
</dbReference>
<dbReference type="Proteomes" id="UP000103899">
    <property type="component" value="Segment"/>
</dbReference>
<feature type="region of interest" description="Disordered" evidence="2">
    <location>
        <begin position="1"/>
        <end position="240"/>
    </location>
</feature>
<dbReference type="RefSeq" id="YP_010797022.1">
    <property type="nucleotide sequence ID" value="NC_076129.1"/>
</dbReference>
<proteinExistence type="predicted"/>
<feature type="compositionally biased region" description="Basic and acidic residues" evidence="2">
    <location>
        <begin position="226"/>
        <end position="235"/>
    </location>
</feature>
<name>I3VPZ4_9BETA</name>
<organism evidence="3 4">
    <name type="scientific">miniopterid betaherpesvirus 1</name>
    <dbReference type="NCBI Taxonomy" id="3070189"/>
    <lineage>
        <taxon>Viruses</taxon>
        <taxon>Duplodnaviria</taxon>
        <taxon>Heunggongvirae</taxon>
        <taxon>Peploviricota</taxon>
        <taxon>Herviviricetes</taxon>
        <taxon>Herpesvirales</taxon>
        <taxon>Orthoherpesviridae</taxon>
        <taxon>Betaherpesvirinae</taxon>
        <taxon>Quwivirus</taxon>
        <taxon>Quwivirus miniopteridbeta1</taxon>
    </lineage>
</organism>
<feature type="compositionally biased region" description="Basic and acidic residues" evidence="2">
    <location>
        <begin position="1"/>
        <end position="12"/>
    </location>
</feature>
<feature type="compositionally biased region" description="Basic residues" evidence="2">
    <location>
        <begin position="24"/>
        <end position="33"/>
    </location>
</feature>
<dbReference type="InterPro" id="IPR006731">
    <property type="entry name" value="Herpes_pp85"/>
</dbReference>
<dbReference type="GeneID" id="80534725"/>
<feature type="compositionally biased region" description="Basic residues" evidence="2">
    <location>
        <begin position="105"/>
        <end position="114"/>
    </location>
</feature>
<feature type="compositionally biased region" description="Basic residues" evidence="2">
    <location>
        <begin position="176"/>
        <end position="185"/>
    </location>
</feature>
<feature type="compositionally biased region" description="Low complexity" evidence="2">
    <location>
        <begin position="150"/>
        <end position="160"/>
    </location>
</feature>